<dbReference type="PANTHER" id="PTHR35007:SF3">
    <property type="entry name" value="POSSIBLE CONSERVED ALANINE RICH MEMBRANE PROTEIN"/>
    <property type="match status" value="1"/>
</dbReference>
<dbReference type="Pfam" id="PF00482">
    <property type="entry name" value="T2SSF"/>
    <property type="match status" value="1"/>
</dbReference>
<reference evidence="9" key="1">
    <citation type="journal article" date="2019" name="Int. J. Syst. Evol. Microbiol.">
        <title>The Global Catalogue of Microorganisms (GCM) 10K type strain sequencing project: providing services to taxonomists for standard genome sequencing and annotation.</title>
        <authorList>
            <consortium name="The Broad Institute Genomics Platform"/>
            <consortium name="The Broad Institute Genome Sequencing Center for Infectious Disease"/>
            <person name="Wu L."/>
            <person name="Ma J."/>
        </authorList>
    </citation>
    <scope>NUCLEOTIDE SEQUENCE [LARGE SCALE GENOMIC DNA]</scope>
    <source>
        <strain evidence="9">JCM 16548</strain>
    </source>
</reference>
<evidence type="ECO:0000256" key="5">
    <source>
        <dbReference type="ARBA" id="ARBA00023136"/>
    </source>
</evidence>
<feature type="transmembrane region" description="Helical" evidence="6">
    <location>
        <begin position="254"/>
        <end position="273"/>
    </location>
</feature>
<feature type="transmembrane region" description="Helical" evidence="6">
    <location>
        <begin position="222"/>
        <end position="242"/>
    </location>
</feature>
<evidence type="ECO:0000259" key="7">
    <source>
        <dbReference type="Pfam" id="PF00482"/>
    </source>
</evidence>
<dbReference type="Proteomes" id="UP001500051">
    <property type="component" value="Unassembled WGS sequence"/>
</dbReference>
<keyword evidence="9" id="KW-1185">Reference proteome</keyword>
<evidence type="ECO:0000256" key="4">
    <source>
        <dbReference type="ARBA" id="ARBA00022989"/>
    </source>
</evidence>
<name>A0ABP7DCX4_9ACTN</name>
<evidence type="ECO:0000313" key="9">
    <source>
        <dbReference type="Proteomes" id="UP001500051"/>
    </source>
</evidence>
<evidence type="ECO:0000256" key="1">
    <source>
        <dbReference type="ARBA" id="ARBA00004651"/>
    </source>
</evidence>
<comment type="subcellular location">
    <subcellularLocation>
        <location evidence="1">Cell membrane</location>
        <topology evidence="1">Multi-pass membrane protein</topology>
    </subcellularLocation>
</comment>
<comment type="caution">
    <text evidence="8">The sequence shown here is derived from an EMBL/GenBank/DDBJ whole genome shotgun (WGS) entry which is preliminary data.</text>
</comment>
<feature type="transmembrane region" description="Helical" evidence="6">
    <location>
        <begin position="60"/>
        <end position="88"/>
    </location>
</feature>
<evidence type="ECO:0000256" key="3">
    <source>
        <dbReference type="ARBA" id="ARBA00022692"/>
    </source>
</evidence>
<keyword evidence="5 6" id="KW-0472">Membrane</keyword>
<keyword evidence="4 6" id="KW-1133">Transmembrane helix</keyword>
<evidence type="ECO:0000256" key="6">
    <source>
        <dbReference type="SAM" id="Phobius"/>
    </source>
</evidence>
<feature type="transmembrane region" description="Helical" evidence="6">
    <location>
        <begin position="6"/>
        <end position="29"/>
    </location>
</feature>
<feature type="domain" description="Type II secretion system protein GspF" evidence="7">
    <location>
        <begin position="114"/>
        <end position="238"/>
    </location>
</feature>
<protein>
    <recommendedName>
        <fullName evidence="7">Type II secretion system protein GspF domain-containing protein</fullName>
    </recommendedName>
</protein>
<keyword evidence="2" id="KW-1003">Cell membrane</keyword>
<evidence type="ECO:0000313" key="8">
    <source>
        <dbReference type="EMBL" id="GAA3702451.1"/>
    </source>
</evidence>
<accession>A0ABP7DCX4</accession>
<dbReference type="RefSeq" id="WP_344812123.1">
    <property type="nucleotide sequence ID" value="NZ_BAAAYX010000004.1"/>
</dbReference>
<evidence type="ECO:0000256" key="2">
    <source>
        <dbReference type="ARBA" id="ARBA00022475"/>
    </source>
</evidence>
<proteinExistence type="predicted"/>
<sequence>MTGEIAAVAGLLVVGGLVLVVAGALRVWAPAAVRPRKDQQSAWVRLTRRPPGPQGRRRDLLLLVSTVAGVAVAALSGWVVAVVVAPLLTLGLPYLLSLPQARDIELLEALDRWVRGLAATLSTGRSVADSIRLSRRTAPPAIAAEVGMLVTRLDNRWDTHEALQRFADDLDSADADPVVAALILASNRGAVGASTTLRELAESIQDQLKGRRLIETERSKPYVVVRQVTVITLVTLVGIFALSPGFFAAYRTPVGQVVLSVLIVAYISSLVLLRRRAQQPPRDRVLVRVGVRT</sequence>
<dbReference type="InterPro" id="IPR018076">
    <property type="entry name" value="T2SS_GspF_dom"/>
</dbReference>
<keyword evidence="3 6" id="KW-0812">Transmembrane</keyword>
<dbReference type="PANTHER" id="PTHR35007">
    <property type="entry name" value="INTEGRAL MEMBRANE PROTEIN-RELATED"/>
    <property type="match status" value="1"/>
</dbReference>
<organism evidence="8 9">
    <name type="scientific">Microlunatus aurantiacus</name>
    <dbReference type="NCBI Taxonomy" id="446786"/>
    <lineage>
        <taxon>Bacteria</taxon>
        <taxon>Bacillati</taxon>
        <taxon>Actinomycetota</taxon>
        <taxon>Actinomycetes</taxon>
        <taxon>Propionibacteriales</taxon>
        <taxon>Propionibacteriaceae</taxon>
        <taxon>Microlunatus</taxon>
    </lineage>
</organism>
<dbReference type="EMBL" id="BAAAYX010000004">
    <property type="protein sequence ID" value="GAA3702451.1"/>
    <property type="molecule type" value="Genomic_DNA"/>
</dbReference>
<gene>
    <name evidence="8" type="ORF">GCM10022204_19390</name>
</gene>